<evidence type="ECO:0000259" key="4">
    <source>
        <dbReference type="Pfam" id="PF00535"/>
    </source>
</evidence>
<dbReference type="InterPro" id="IPR050834">
    <property type="entry name" value="Glycosyltransf_2"/>
</dbReference>
<dbReference type="GO" id="GO:0016757">
    <property type="term" value="F:glycosyltransferase activity"/>
    <property type="evidence" value="ECO:0007669"/>
    <property type="project" value="UniProtKB-KW"/>
</dbReference>
<dbReference type="PANTHER" id="PTHR43685">
    <property type="entry name" value="GLYCOSYLTRANSFERASE"/>
    <property type="match status" value="1"/>
</dbReference>
<evidence type="ECO:0000256" key="2">
    <source>
        <dbReference type="ARBA" id="ARBA00022676"/>
    </source>
</evidence>
<accession>A0A380TM28</accession>
<dbReference type="PANTHER" id="PTHR43685:SF5">
    <property type="entry name" value="GLYCOSYLTRANSFERASE EPSE-RELATED"/>
    <property type="match status" value="1"/>
</dbReference>
<proteinExistence type="inferred from homology"/>
<comment type="similarity">
    <text evidence="1">Belongs to the glycosyltransferase 2 family.</text>
</comment>
<evidence type="ECO:0000313" key="5">
    <source>
        <dbReference type="EMBL" id="SUS08811.1"/>
    </source>
</evidence>
<organism evidence="5">
    <name type="scientific">metagenome</name>
    <dbReference type="NCBI Taxonomy" id="256318"/>
    <lineage>
        <taxon>unclassified sequences</taxon>
        <taxon>metagenomes</taxon>
    </lineage>
</organism>
<sequence>MGVPRIVAGAVGEGVRDMRHVARRDGPPITVLMSVYNGERWLDEAILSVLNQTFADFEFLIINDGSTDASLDIIQRRAWDDPRIKVIDKPNSGLADSLNVGIKQARGEWIARLDADDLCEPQRLERQYELARSEPSLVLIGAGLRQIDEQGRPGKVFRYPRSHRRLVSHLTTAKRFFAHSSAFYRTKAVRKLGGYRSRIRRAEDFDLWLRLSEVGLLACIEEPLVRIRQHAAQISHEDGARRSRLDSCIAITSYWLKRAGHLDPVTGNEADFDSFYAWFVENLKKRHALDYHGMAYQMRKNIEGKTGPLEKLVAALVALMRQPRLSSRYLCHRLFGETLSRELAKEWAGRDRQCE</sequence>
<evidence type="ECO:0000256" key="3">
    <source>
        <dbReference type="ARBA" id="ARBA00022679"/>
    </source>
</evidence>
<reference evidence="5" key="1">
    <citation type="submission" date="2018-07" db="EMBL/GenBank/DDBJ databases">
        <authorList>
            <person name="Quirk P.G."/>
            <person name="Krulwich T.A."/>
        </authorList>
    </citation>
    <scope>NUCLEOTIDE SEQUENCE</scope>
</reference>
<dbReference type="InterPro" id="IPR029044">
    <property type="entry name" value="Nucleotide-diphossugar_trans"/>
</dbReference>
<dbReference type="InterPro" id="IPR001173">
    <property type="entry name" value="Glyco_trans_2-like"/>
</dbReference>
<keyword evidence="3 5" id="KW-0808">Transferase</keyword>
<evidence type="ECO:0000256" key="1">
    <source>
        <dbReference type="ARBA" id="ARBA00006739"/>
    </source>
</evidence>
<dbReference type="Pfam" id="PF00535">
    <property type="entry name" value="Glycos_transf_2"/>
    <property type="match status" value="1"/>
</dbReference>
<feature type="domain" description="Glycosyltransferase 2-like" evidence="4">
    <location>
        <begin position="30"/>
        <end position="192"/>
    </location>
</feature>
<name>A0A380TM28_9ZZZZ</name>
<dbReference type="AlphaFoldDB" id="A0A380TM28"/>
<dbReference type="EMBL" id="UIDG01000645">
    <property type="protein sequence ID" value="SUS08811.1"/>
    <property type="molecule type" value="Genomic_DNA"/>
</dbReference>
<gene>
    <name evidence="5" type="ORF">DF3PB_90013</name>
</gene>
<dbReference type="Gene3D" id="3.90.550.10">
    <property type="entry name" value="Spore Coat Polysaccharide Biosynthesis Protein SpsA, Chain A"/>
    <property type="match status" value="1"/>
</dbReference>
<dbReference type="SUPFAM" id="SSF53448">
    <property type="entry name" value="Nucleotide-diphospho-sugar transferases"/>
    <property type="match status" value="1"/>
</dbReference>
<keyword evidence="2" id="KW-0328">Glycosyltransferase</keyword>
<protein>
    <submittedName>
        <fullName evidence="5">Cell wall biogenesis glycosyltransferase</fullName>
    </submittedName>
</protein>